<keyword evidence="1" id="KW-0812">Transmembrane</keyword>
<dbReference type="RefSeq" id="WP_273748975.1">
    <property type="nucleotide sequence ID" value="NZ_JAQSJE010000009.1"/>
</dbReference>
<proteinExistence type="predicted"/>
<feature type="transmembrane region" description="Helical" evidence="1">
    <location>
        <begin position="12"/>
        <end position="29"/>
    </location>
</feature>
<organism evidence="2 3">
    <name type="scientific">Mannheimia cairinae</name>
    <dbReference type="NCBI Taxonomy" id="3025936"/>
    <lineage>
        <taxon>Bacteria</taxon>
        <taxon>Pseudomonadati</taxon>
        <taxon>Pseudomonadota</taxon>
        <taxon>Gammaproteobacteria</taxon>
        <taxon>Pasteurellales</taxon>
        <taxon>Pasteurellaceae</taxon>
        <taxon>Mannheimia</taxon>
    </lineage>
</organism>
<evidence type="ECO:0000256" key="1">
    <source>
        <dbReference type="SAM" id="Phobius"/>
    </source>
</evidence>
<evidence type="ECO:0000313" key="2">
    <source>
        <dbReference type="EMBL" id="MDD0824638.1"/>
    </source>
</evidence>
<comment type="caution">
    <text evidence="2">The sequence shown here is derived from an EMBL/GenBank/DDBJ whole genome shotgun (WGS) entry which is preliminary data.</text>
</comment>
<sequence>MEIKSFSYTKLIVDALILGAFIYSALFLSEPFVSVFIWMFWTFSCLTFLSVFTRPTFFFSKSREWQTLISELLISLVLVFFGFPVLATVGFISGFLYAGTRSMENKK</sequence>
<feature type="transmembrane region" description="Helical" evidence="1">
    <location>
        <begin position="35"/>
        <end position="52"/>
    </location>
</feature>
<dbReference type="EMBL" id="JAQSJE010000009">
    <property type="protein sequence ID" value="MDD0824638.1"/>
    <property type="molecule type" value="Genomic_DNA"/>
</dbReference>
<dbReference type="Proteomes" id="UP001221909">
    <property type="component" value="Unassembled WGS sequence"/>
</dbReference>
<feature type="transmembrane region" description="Helical" evidence="1">
    <location>
        <begin position="72"/>
        <end position="98"/>
    </location>
</feature>
<name>A0ABT5MRN6_9PAST</name>
<keyword evidence="3" id="KW-1185">Reference proteome</keyword>
<keyword evidence="1" id="KW-0472">Membrane</keyword>
<gene>
    <name evidence="2" type="ORF">PTQ27_09225</name>
</gene>
<reference evidence="2 3" key="1">
    <citation type="submission" date="2023-02" db="EMBL/GenBank/DDBJ databases">
        <title>Mannheimia cairiniae sp. nov., a novel species of Mannheimia obtained from moscovy ducks (Cairina moschata) and reclassification of Mannheimia ovis as heterotypic synonym of Mannheimia pernigra.</title>
        <authorList>
            <person name="Christensen H."/>
        </authorList>
    </citation>
    <scope>NUCLEOTIDE SEQUENCE [LARGE SCALE GENOMIC DNA]</scope>
    <source>
        <strain evidence="2 3">AT1</strain>
    </source>
</reference>
<evidence type="ECO:0000313" key="3">
    <source>
        <dbReference type="Proteomes" id="UP001221909"/>
    </source>
</evidence>
<protein>
    <submittedName>
        <fullName evidence="2">Uncharacterized protein</fullName>
    </submittedName>
</protein>
<accession>A0ABT5MRN6</accession>
<keyword evidence="1" id="KW-1133">Transmembrane helix</keyword>